<dbReference type="InterPro" id="IPR036942">
    <property type="entry name" value="Beta-barrel_TonB_sf"/>
</dbReference>
<protein>
    <submittedName>
        <fullName evidence="10">SusC/RagA family TonB-linked outer membrane protein</fullName>
    </submittedName>
    <submittedName>
        <fullName evidence="11">TonB-linked SusC/RagA family outer membrane protein</fullName>
    </submittedName>
</protein>
<evidence type="ECO:0000256" key="1">
    <source>
        <dbReference type="ARBA" id="ARBA00004571"/>
    </source>
</evidence>
<dbReference type="InterPro" id="IPR023996">
    <property type="entry name" value="TonB-dep_OMP_SusC/RagA"/>
</dbReference>
<dbReference type="Proteomes" id="UP000240621">
    <property type="component" value="Unassembled WGS sequence"/>
</dbReference>
<keyword evidence="5 7" id="KW-0472">Membrane</keyword>
<feature type="chain" id="PRO_5015131153" evidence="8">
    <location>
        <begin position="20"/>
        <end position="1021"/>
    </location>
</feature>
<dbReference type="EMBL" id="BLAU01000001">
    <property type="protein sequence ID" value="GET21153.1"/>
    <property type="molecule type" value="Genomic_DNA"/>
</dbReference>
<evidence type="ECO:0000313" key="10">
    <source>
        <dbReference type="EMBL" id="GET21153.1"/>
    </source>
</evidence>
<feature type="signal peptide" evidence="8">
    <location>
        <begin position="1"/>
        <end position="19"/>
    </location>
</feature>
<feature type="domain" description="TonB-dependent receptor plug" evidence="9">
    <location>
        <begin position="114"/>
        <end position="220"/>
    </location>
</feature>
<evidence type="ECO:0000256" key="2">
    <source>
        <dbReference type="ARBA" id="ARBA00022448"/>
    </source>
</evidence>
<dbReference type="EMBL" id="PYGC01000008">
    <property type="protein sequence ID" value="PSK81627.1"/>
    <property type="molecule type" value="Genomic_DNA"/>
</dbReference>
<dbReference type="Gene3D" id="2.60.40.1120">
    <property type="entry name" value="Carboxypeptidase-like, regulatory domain"/>
    <property type="match status" value="1"/>
</dbReference>
<keyword evidence="2 7" id="KW-0813">Transport</keyword>
<keyword evidence="13" id="KW-1185">Reference proteome</keyword>
<dbReference type="AlphaFoldDB" id="A0A2P8C9I4"/>
<dbReference type="NCBIfam" id="TIGR04057">
    <property type="entry name" value="SusC_RagA_signa"/>
    <property type="match status" value="1"/>
</dbReference>
<dbReference type="InterPro" id="IPR037066">
    <property type="entry name" value="Plug_dom_sf"/>
</dbReference>
<dbReference type="NCBIfam" id="TIGR04056">
    <property type="entry name" value="OMP_RagA_SusC"/>
    <property type="match status" value="1"/>
</dbReference>
<evidence type="ECO:0000313" key="11">
    <source>
        <dbReference type="EMBL" id="PSK81627.1"/>
    </source>
</evidence>
<sequence length="1021" mass="112159">MKKVFILTFLVLVATLGFAQERNVQGTVTSAEDGSPIPGVSISVKGTTTGTITDVNGNYLIKVGDNATLVFSFIGLKTQEVPVQGQSQINVSMQSETMGVDEVVVVGYGTQKKSVVTGSIAKVNSSDINKTANLRTEQALQGRTAGVTITSNSGQPGAGLDVKVRGTSSINSGTQPLYVVDGVPVDGGIDYLNPGDIASIEVLKDAASAAIYGSRGANGVVLITTKNGKAGKMTVSYDGYYGIQNPWKKLSVLDATQYAVIMNEASVNGGGQPIFSDPYSYGKGTDWQDEVFNYDAPIQNHQVTISGGNEKSKYLTSISYFNQQGIVAKGHSNYERMTLRFNADHNVSKIFKFGHNFGYSRSKSEGVDENTEWGSPLGRALNMDPITPVVVTDSTAAAALLSNYPNAVTNAKGQPYGISPYVTSEIVNPVAALAILHHKYYTDKFVGNLYAELTILKNIKLRSTFGADIAFWGNDGSSPVHYLNATNYQDYNSMTRETSKALNFNWENTITYHNLWNDTHDFTFLLGNTIYKAEGNTMGGSKQGMPFYDPSMNYFDYAQNEESENLYGYAWHSSLLSYFGRMNYSYKDKYLFTGTVRMDGSSKFGPNNRYAIFPSFSAGWVLSQEDFMAGSSVVNFLKIRASWGQNGNQQIDDYAYTSLIGSGSRYTFGVDQTLTPGASPTKISNPDLKWETVEQTDIGMDIGLLKNKFRFALDYYHKLTRDMLVTAPIPALVGNAAPLTNLGDMLNTGFDGEFSYKAKIGEVSLDTRLTVSYLKNEVQKIGNESGYITGATWGPEGMQITRIEEGKPMNYFYGYKTNGILQNQAEADAYNSTYGQSAVPGDVRFVDVNNDGTISDLDRTMIGDPTPSWTYGLNVGLNYRQWDFNLFLQGVTGNDIYDASHRYDLANANYTTEVLDRWTGEGTSTTHARVTLNDTNRNYRSSDLYVHSGNYVRIKNLQIGYSLPKGATNWLHISRLRIYGSAQNLYTITGYKGFDPEINGGIDRGIYPQPRTYMMGVNLTF</sequence>
<dbReference type="PROSITE" id="PS52016">
    <property type="entry name" value="TONB_DEPENDENT_REC_3"/>
    <property type="match status" value="1"/>
</dbReference>
<dbReference type="Gene3D" id="2.170.130.10">
    <property type="entry name" value="TonB-dependent receptor, plug domain"/>
    <property type="match status" value="1"/>
</dbReference>
<evidence type="ECO:0000256" key="7">
    <source>
        <dbReference type="PROSITE-ProRule" id="PRU01360"/>
    </source>
</evidence>
<keyword evidence="3 7" id="KW-1134">Transmembrane beta strand</keyword>
<comment type="subcellular location">
    <subcellularLocation>
        <location evidence="1 7">Cell outer membrane</location>
        <topology evidence="1 7">Multi-pass membrane protein</topology>
    </subcellularLocation>
</comment>
<comment type="similarity">
    <text evidence="7">Belongs to the TonB-dependent receptor family.</text>
</comment>
<evidence type="ECO:0000256" key="5">
    <source>
        <dbReference type="ARBA" id="ARBA00023136"/>
    </source>
</evidence>
<comment type="caution">
    <text evidence="11">The sequence shown here is derived from an EMBL/GenBank/DDBJ whole genome shotgun (WGS) entry which is preliminary data.</text>
</comment>
<accession>A0A2P8C9I4</accession>
<organism evidence="11 12">
    <name type="scientific">Prolixibacter denitrificans</name>
    <dbReference type="NCBI Taxonomy" id="1541063"/>
    <lineage>
        <taxon>Bacteria</taxon>
        <taxon>Pseudomonadati</taxon>
        <taxon>Bacteroidota</taxon>
        <taxon>Bacteroidia</taxon>
        <taxon>Marinilabiliales</taxon>
        <taxon>Prolixibacteraceae</taxon>
        <taxon>Prolixibacter</taxon>
    </lineage>
</organism>
<dbReference type="OrthoDB" id="1109428at2"/>
<dbReference type="FunFam" id="2.170.130.10:FF:000008">
    <property type="entry name" value="SusC/RagA family TonB-linked outer membrane protein"/>
    <property type="match status" value="1"/>
</dbReference>
<evidence type="ECO:0000259" key="9">
    <source>
        <dbReference type="Pfam" id="PF07715"/>
    </source>
</evidence>
<dbReference type="InterPro" id="IPR023997">
    <property type="entry name" value="TonB-dep_OMP_SusC/RagA_CS"/>
</dbReference>
<dbReference type="Gene3D" id="2.40.170.20">
    <property type="entry name" value="TonB-dependent receptor, beta-barrel domain"/>
    <property type="match status" value="1"/>
</dbReference>
<dbReference type="Pfam" id="PF13715">
    <property type="entry name" value="CarbopepD_reg_2"/>
    <property type="match status" value="1"/>
</dbReference>
<evidence type="ECO:0000256" key="4">
    <source>
        <dbReference type="ARBA" id="ARBA00022692"/>
    </source>
</evidence>
<dbReference type="SUPFAM" id="SSF49464">
    <property type="entry name" value="Carboxypeptidase regulatory domain-like"/>
    <property type="match status" value="1"/>
</dbReference>
<dbReference type="Proteomes" id="UP000396862">
    <property type="component" value="Unassembled WGS sequence"/>
</dbReference>
<dbReference type="Pfam" id="PF07715">
    <property type="entry name" value="Plug"/>
    <property type="match status" value="1"/>
</dbReference>
<dbReference type="FunFam" id="2.60.40.1120:FF:000003">
    <property type="entry name" value="Outer membrane protein Omp121"/>
    <property type="match status" value="1"/>
</dbReference>
<dbReference type="InterPro" id="IPR008969">
    <property type="entry name" value="CarboxyPept-like_regulatory"/>
</dbReference>
<reference evidence="11 12" key="1">
    <citation type="submission" date="2018-03" db="EMBL/GenBank/DDBJ databases">
        <title>Genomic Encyclopedia of Archaeal and Bacterial Type Strains, Phase II (KMG-II): from individual species to whole genera.</title>
        <authorList>
            <person name="Goeker M."/>
        </authorList>
    </citation>
    <scope>NUCLEOTIDE SEQUENCE [LARGE SCALE GENOMIC DNA]</scope>
    <source>
        <strain evidence="11 12">DSM 27267</strain>
    </source>
</reference>
<keyword evidence="4 7" id="KW-0812">Transmembrane</keyword>
<keyword evidence="8" id="KW-0732">Signal</keyword>
<name>A0A2P8C9I4_9BACT</name>
<reference evidence="10 13" key="2">
    <citation type="submission" date="2019-10" db="EMBL/GenBank/DDBJ databases">
        <title>Prolixibacter strains distinguished by the presence of nitrate reductase genes were adept at nitrate-dependent anaerobic corrosion of metallic iron and carbon steel.</title>
        <authorList>
            <person name="Iino T."/>
            <person name="Shono N."/>
            <person name="Ito K."/>
            <person name="Nakamura R."/>
            <person name="Sueoka K."/>
            <person name="Harayama S."/>
            <person name="Ohkuma M."/>
        </authorList>
    </citation>
    <scope>NUCLEOTIDE SEQUENCE [LARGE SCALE GENOMIC DNA]</scope>
    <source>
        <strain evidence="10 13">MIC1-1</strain>
    </source>
</reference>
<dbReference type="RefSeq" id="WP_106542935.1">
    <property type="nucleotide sequence ID" value="NZ_BLAU01000001.1"/>
</dbReference>
<evidence type="ECO:0000313" key="12">
    <source>
        <dbReference type="Proteomes" id="UP000240621"/>
    </source>
</evidence>
<keyword evidence="6 7" id="KW-0998">Cell outer membrane</keyword>
<evidence type="ECO:0000256" key="3">
    <source>
        <dbReference type="ARBA" id="ARBA00022452"/>
    </source>
</evidence>
<evidence type="ECO:0000256" key="8">
    <source>
        <dbReference type="SAM" id="SignalP"/>
    </source>
</evidence>
<dbReference type="SUPFAM" id="SSF56935">
    <property type="entry name" value="Porins"/>
    <property type="match status" value="1"/>
</dbReference>
<evidence type="ECO:0000256" key="6">
    <source>
        <dbReference type="ARBA" id="ARBA00023237"/>
    </source>
</evidence>
<proteinExistence type="inferred from homology"/>
<dbReference type="GO" id="GO:0009279">
    <property type="term" value="C:cell outer membrane"/>
    <property type="evidence" value="ECO:0007669"/>
    <property type="project" value="UniProtKB-SubCell"/>
</dbReference>
<dbReference type="InterPro" id="IPR039426">
    <property type="entry name" value="TonB-dep_rcpt-like"/>
</dbReference>
<dbReference type="InterPro" id="IPR012910">
    <property type="entry name" value="Plug_dom"/>
</dbReference>
<gene>
    <name evidence="11" type="ORF">CLV93_10825</name>
    <name evidence="10" type="ORF">JCM18694_13990</name>
</gene>
<evidence type="ECO:0000313" key="13">
    <source>
        <dbReference type="Proteomes" id="UP000396862"/>
    </source>
</evidence>